<evidence type="ECO:0000313" key="3">
    <source>
        <dbReference type="EMBL" id="SEI03152.1"/>
    </source>
</evidence>
<dbReference type="CDD" id="cd01610">
    <property type="entry name" value="PAP2_like"/>
    <property type="match status" value="1"/>
</dbReference>
<feature type="transmembrane region" description="Helical" evidence="1">
    <location>
        <begin position="7"/>
        <end position="28"/>
    </location>
</feature>
<dbReference type="Pfam" id="PF01569">
    <property type="entry name" value="PAP2"/>
    <property type="match status" value="1"/>
</dbReference>
<dbReference type="InterPro" id="IPR000326">
    <property type="entry name" value="PAP2/HPO"/>
</dbReference>
<dbReference type="Proteomes" id="UP000198988">
    <property type="component" value="Unassembled WGS sequence"/>
</dbReference>
<feature type="transmembrane region" description="Helical" evidence="1">
    <location>
        <begin position="155"/>
        <end position="174"/>
    </location>
</feature>
<dbReference type="OrthoDB" id="8477781at2"/>
<gene>
    <name evidence="3" type="ORF">BAZSYMA_ACONTIG00006_15</name>
</gene>
<sequence>MNNIFSFRFNAFVTLNIVSLLLISSWSYGATREYWDLLDQWVFDATNPLLNELRGAWSWFWAVLSIRIADLIPFFFILWFFYAKGVIFESKDRFSGFIGFALLGVVTLFVRELLDFYVECNNLNRASPTVLIGDAVRLSLMYPDFGLKDFSGDSFPGDHAAVLFTWLGYCLFFARNKWTPWILFVVILFIMPRLMAGAHWMSDIMVGGLGTALTTLAFGLYTPLLNTPQKILNKIINRILRK</sequence>
<accession>A0A1H6MWC6</accession>
<dbReference type="InterPro" id="IPR036938">
    <property type="entry name" value="PAP2/HPO_sf"/>
</dbReference>
<dbReference type="SUPFAM" id="SSF48317">
    <property type="entry name" value="Acid phosphatase/Vanadium-dependent haloperoxidase"/>
    <property type="match status" value="1"/>
</dbReference>
<dbReference type="SMART" id="SM00014">
    <property type="entry name" value="acidPPc"/>
    <property type="match status" value="1"/>
</dbReference>
<feature type="transmembrane region" description="Helical" evidence="1">
    <location>
        <begin position="204"/>
        <end position="224"/>
    </location>
</feature>
<feature type="transmembrane region" description="Helical" evidence="1">
    <location>
        <begin position="94"/>
        <end position="114"/>
    </location>
</feature>
<organism evidence="3 4">
    <name type="scientific">Bathymodiolus azoricus thioautotrophic gill symbiont</name>
    <dbReference type="NCBI Taxonomy" id="235205"/>
    <lineage>
        <taxon>Bacteria</taxon>
        <taxon>Pseudomonadati</taxon>
        <taxon>Pseudomonadota</taxon>
        <taxon>Gammaproteobacteria</taxon>
        <taxon>sulfur-oxidizing symbionts</taxon>
    </lineage>
</organism>
<keyword evidence="1" id="KW-1133">Transmembrane helix</keyword>
<evidence type="ECO:0000259" key="2">
    <source>
        <dbReference type="SMART" id="SM00014"/>
    </source>
</evidence>
<keyword evidence="1" id="KW-0812">Transmembrane</keyword>
<evidence type="ECO:0000256" key="1">
    <source>
        <dbReference type="SAM" id="Phobius"/>
    </source>
</evidence>
<feature type="transmembrane region" description="Helical" evidence="1">
    <location>
        <begin position="59"/>
        <end position="82"/>
    </location>
</feature>
<reference evidence="4" key="1">
    <citation type="submission" date="2016-06" db="EMBL/GenBank/DDBJ databases">
        <authorList>
            <person name="Petersen J."/>
            <person name="Sayavedra L."/>
        </authorList>
    </citation>
    <scope>NUCLEOTIDE SEQUENCE [LARGE SCALE GENOMIC DNA]</scope>
    <source>
        <strain evidence="4">BazSymA</strain>
    </source>
</reference>
<dbReference type="RefSeq" id="WP_090718171.1">
    <property type="nucleotide sequence ID" value="NZ_CAESAP020000177.1"/>
</dbReference>
<feature type="domain" description="Phosphatidic acid phosphatase type 2/haloperoxidase" evidence="2">
    <location>
        <begin position="97"/>
        <end position="218"/>
    </location>
</feature>
<evidence type="ECO:0000313" key="4">
    <source>
        <dbReference type="Proteomes" id="UP000198988"/>
    </source>
</evidence>
<dbReference type="AlphaFoldDB" id="A0A1H6MWC6"/>
<proteinExistence type="predicted"/>
<feature type="transmembrane region" description="Helical" evidence="1">
    <location>
        <begin position="181"/>
        <end position="198"/>
    </location>
</feature>
<name>A0A1H6MWC6_9GAMM</name>
<dbReference type="Gene3D" id="1.20.144.10">
    <property type="entry name" value="Phosphatidic acid phosphatase type 2/haloperoxidase"/>
    <property type="match status" value="1"/>
</dbReference>
<dbReference type="EMBL" id="CDSC02000461">
    <property type="protein sequence ID" value="SEI03152.1"/>
    <property type="molecule type" value="Genomic_DNA"/>
</dbReference>
<protein>
    <submittedName>
        <fullName evidence="3">Phosphoesterase PA-phosphatase related protein</fullName>
    </submittedName>
</protein>
<keyword evidence="1" id="KW-0472">Membrane</keyword>